<dbReference type="AlphaFoldDB" id="A0AAD7N8V3"/>
<gene>
    <name evidence="1" type="ORF">B0H16DRAFT_1263705</name>
</gene>
<protein>
    <recommendedName>
        <fullName evidence="3">SWIM-type domain-containing protein</fullName>
    </recommendedName>
</protein>
<sequence>VGSIFTAGARTTGRVESENRVNKTIGGPKKTLLQLFRGLNERTNDQNVEDLIRHCQVKHAGPYTNKKCCREMEESVYYIAEAVQLPSGKHHWRSMINTFENERAYISTKWLLRQIVQRGLQVKHLIRITHRATSTVHYIALLRDGRYLCDCCMEQNLGLVCCHYFLAWVTIKDLAFHLSFI</sequence>
<feature type="non-terminal residue" evidence="1">
    <location>
        <position position="181"/>
    </location>
</feature>
<proteinExistence type="predicted"/>
<dbReference type="EMBL" id="JARKIB010000065">
    <property type="protein sequence ID" value="KAJ7750637.1"/>
    <property type="molecule type" value="Genomic_DNA"/>
</dbReference>
<evidence type="ECO:0008006" key="3">
    <source>
        <dbReference type="Google" id="ProtNLM"/>
    </source>
</evidence>
<organism evidence="1 2">
    <name type="scientific">Mycena metata</name>
    <dbReference type="NCBI Taxonomy" id="1033252"/>
    <lineage>
        <taxon>Eukaryota</taxon>
        <taxon>Fungi</taxon>
        <taxon>Dikarya</taxon>
        <taxon>Basidiomycota</taxon>
        <taxon>Agaricomycotina</taxon>
        <taxon>Agaricomycetes</taxon>
        <taxon>Agaricomycetidae</taxon>
        <taxon>Agaricales</taxon>
        <taxon>Marasmiineae</taxon>
        <taxon>Mycenaceae</taxon>
        <taxon>Mycena</taxon>
    </lineage>
</organism>
<accession>A0AAD7N8V3</accession>
<feature type="non-terminal residue" evidence="1">
    <location>
        <position position="1"/>
    </location>
</feature>
<evidence type="ECO:0000313" key="1">
    <source>
        <dbReference type="EMBL" id="KAJ7750637.1"/>
    </source>
</evidence>
<comment type="caution">
    <text evidence="1">The sequence shown here is derived from an EMBL/GenBank/DDBJ whole genome shotgun (WGS) entry which is preliminary data.</text>
</comment>
<name>A0AAD7N8V3_9AGAR</name>
<keyword evidence="2" id="KW-1185">Reference proteome</keyword>
<evidence type="ECO:0000313" key="2">
    <source>
        <dbReference type="Proteomes" id="UP001215598"/>
    </source>
</evidence>
<dbReference type="Proteomes" id="UP001215598">
    <property type="component" value="Unassembled WGS sequence"/>
</dbReference>
<reference evidence="1" key="1">
    <citation type="submission" date="2023-03" db="EMBL/GenBank/DDBJ databases">
        <title>Massive genome expansion in bonnet fungi (Mycena s.s.) driven by repeated elements and novel gene families across ecological guilds.</title>
        <authorList>
            <consortium name="Lawrence Berkeley National Laboratory"/>
            <person name="Harder C.B."/>
            <person name="Miyauchi S."/>
            <person name="Viragh M."/>
            <person name="Kuo A."/>
            <person name="Thoen E."/>
            <person name="Andreopoulos B."/>
            <person name="Lu D."/>
            <person name="Skrede I."/>
            <person name="Drula E."/>
            <person name="Henrissat B."/>
            <person name="Morin E."/>
            <person name="Kohler A."/>
            <person name="Barry K."/>
            <person name="LaButti K."/>
            <person name="Morin E."/>
            <person name="Salamov A."/>
            <person name="Lipzen A."/>
            <person name="Mereny Z."/>
            <person name="Hegedus B."/>
            <person name="Baldrian P."/>
            <person name="Stursova M."/>
            <person name="Weitz H."/>
            <person name="Taylor A."/>
            <person name="Grigoriev I.V."/>
            <person name="Nagy L.G."/>
            <person name="Martin F."/>
            <person name="Kauserud H."/>
        </authorList>
    </citation>
    <scope>NUCLEOTIDE SEQUENCE</scope>
    <source>
        <strain evidence="1">CBHHK182m</strain>
    </source>
</reference>